<dbReference type="GO" id="GO:0003700">
    <property type="term" value="F:DNA-binding transcription factor activity"/>
    <property type="evidence" value="ECO:0007669"/>
    <property type="project" value="InterPro"/>
</dbReference>
<evidence type="ECO:0000256" key="1">
    <source>
        <dbReference type="ARBA" id="ARBA00023015"/>
    </source>
</evidence>
<dbReference type="PRINTS" id="PR00778">
    <property type="entry name" value="HTHARSR"/>
</dbReference>
<dbReference type="SUPFAM" id="SSF46785">
    <property type="entry name" value="Winged helix' DNA-binding domain"/>
    <property type="match status" value="1"/>
</dbReference>
<dbReference type="SMART" id="SM00418">
    <property type="entry name" value="HTH_ARSR"/>
    <property type="match status" value="1"/>
</dbReference>
<reference evidence="5" key="2">
    <citation type="journal article" date="2021" name="PeerJ">
        <title>Extensive microbial diversity within the chicken gut microbiome revealed by metagenomics and culture.</title>
        <authorList>
            <person name="Gilroy R."/>
            <person name="Ravi A."/>
            <person name="Getino M."/>
            <person name="Pursley I."/>
            <person name="Horton D.L."/>
            <person name="Alikhan N.F."/>
            <person name="Baker D."/>
            <person name="Gharbi K."/>
            <person name="Hall N."/>
            <person name="Watson M."/>
            <person name="Adriaenssens E.M."/>
            <person name="Foster-Nyarko E."/>
            <person name="Jarju S."/>
            <person name="Secka A."/>
            <person name="Antonio M."/>
            <person name="Oren A."/>
            <person name="Chaudhuri R.R."/>
            <person name="La Ragione R."/>
            <person name="Hildebrand F."/>
            <person name="Pallen M.J."/>
        </authorList>
    </citation>
    <scope>NUCLEOTIDE SEQUENCE</scope>
    <source>
        <strain evidence="5">14700</strain>
    </source>
</reference>
<evidence type="ECO:0000259" key="4">
    <source>
        <dbReference type="PROSITE" id="PS50987"/>
    </source>
</evidence>
<dbReference type="GO" id="GO:0003677">
    <property type="term" value="F:DNA binding"/>
    <property type="evidence" value="ECO:0007669"/>
    <property type="project" value="UniProtKB-KW"/>
</dbReference>
<dbReference type="PROSITE" id="PS50987">
    <property type="entry name" value="HTH_ARSR_2"/>
    <property type="match status" value="1"/>
</dbReference>
<evidence type="ECO:0000313" key="6">
    <source>
        <dbReference type="Proteomes" id="UP000810292"/>
    </source>
</evidence>
<sequence length="313" mass="34645">MSKEYLLSSENDDELIEVSKALSNPTRLRILKLLYYSSLSVNEIASELKLPQSTTAVHIKSLEEAGLIASEAIPGNHGIKKICRRTKDLIAIDLRGDDNPDLDFSSSVSMPIGAFTDASIKATCGMCSATELLKGEDSPSEFFSPERLGAELLWSSSGFVEYRFPIPELYLGKIPKRVLLSFEACSEAPNYNENWPSDLTLWINGSECLSWTCPGDFGKRQGRLTPDWWNRGATQYGLLYSAEIGATGSSLNLQKMNDRSVFDFSFDSSENIAIRIGNKEDATNKGGFNLFGRSFGDYAQDIILTLVYPRLAK</sequence>
<evidence type="ECO:0000313" key="5">
    <source>
        <dbReference type="EMBL" id="MBO8470150.1"/>
    </source>
</evidence>
<name>A0A9D9NED6_9SPIO</name>
<dbReference type="PANTHER" id="PTHR33154">
    <property type="entry name" value="TRANSCRIPTIONAL REGULATOR, ARSR FAMILY"/>
    <property type="match status" value="1"/>
</dbReference>
<accession>A0A9D9NED6</accession>
<dbReference type="Pfam" id="PF12840">
    <property type="entry name" value="HTH_20"/>
    <property type="match status" value="1"/>
</dbReference>
<dbReference type="AlphaFoldDB" id="A0A9D9NED6"/>
<keyword evidence="1" id="KW-0805">Transcription regulation</keyword>
<dbReference type="PANTHER" id="PTHR33154:SF38">
    <property type="entry name" value="HTH ARSR-TYPE DOMAIN-CONTAINING PROTEIN"/>
    <property type="match status" value="1"/>
</dbReference>
<dbReference type="InterPro" id="IPR001845">
    <property type="entry name" value="HTH_ArsR_DNA-bd_dom"/>
</dbReference>
<dbReference type="Proteomes" id="UP000810292">
    <property type="component" value="Unassembled WGS sequence"/>
</dbReference>
<gene>
    <name evidence="5" type="ORF">IAA72_10270</name>
</gene>
<dbReference type="Gene3D" id="1.10.10.10">
    <property type="entry name" value="Winged helix-like DNA-binding domain superfamily/Winged helix DNA-binding domain"/>
    <property type="match status" value="1"/>
</dbReference>
<dbReference type="InterPro" id="IPR011991">
    <property type="entry name" value="ArsR-like_HTH"/>
</dbReference>
<proteinExistence type="predicted"/>
<reference evidence="5" key="1">
    <citation type="submission" date="2020-10" db="EMBL/GenBank/DDBJ databases">
        <authorList>
            <person name="Gilroy R."/>
        </authorList>
    </citation>
    <scope>NUCLEOTIDE SEQUENCE</scope>
    <source>
        <strain evidence="5">14700</strain>
    </source>
</reference>
<organism evidence="5 6">
    <name type="scientific">Candidatus Ornithospirochaeta stercoravium</name>
    <dbReference type="NCBI Taxonomy" id="2840897"/>
    <lineage>
        <taxon>Bacteria</taxon>
        <taxon>Pseudomonadati</taxon>
        <taxon>Spirochaetota</taxon>
        <taxon>Spirochaetia</taxon>
        <taxon>Spirochaetales</taxon>
        <taxon>Spirochaetaceae</taxon>
        <taxon>Spirochaetaceae incertae sedis</taxon>
        <taxon>Candidatus Ornithospirochaeta</taxon>
    </lineage>
</organism>
<comment type="caution">
    <text evidence="5">The sequence shown here is derived from an EMBL/GenBank/DDBJ whole genome shotgun (WGS) entry which is preliminary data.</text>
</comment>
<protein>
    <submittedName>
        <fullName evidence="5">Helix-turn-helix domain-containing protein</fullName>
    </submittedName>
</protein>
<keyword evidence="3" id="KW-0804">Transcription</keyword>
<evidence type="ECO:0000256" key="3">
    <source>
        <dbReference type="ARBA" id="ARBA00023163"/>
    </source>
</evidence>
<feature type="domain" description="HTH arsR-type" evidence="4">
    <location>
        <begin position="7"/>
        <end position="101"/>
    </location>
</feature>
<dbReference type="InterPro" id="IPR036388">
    <property type="entry name" value="WH-like_DNA-bd_sf"/>
</dbReference>
<keyword evidence="2" id="KW-0238">DNA-binding</keyword>
<dbReference type="InterPro" id="IPR051081">
    <property type="entry name" value="HTH_MetalResp_TranReg"/>
</dbReference>
<evidence type="ECO:0000256" key="2">
    <source>
        <dbReference type="ARBA" id="ARBA00023125"/>
    </source>
</evidence>
<dbReference type="EMBL" id="JADIMF010000164">
    <property type="protein sequence ID" value="MBO8470150.1"/>
    <property type="molecule type" value="Genomic_DNA"/>
</dbReference>
<dbReference type="CDD" id="cd00090">
    <property type="entry name" value="HTH_ARSR"/>
    <property type="match status" value="1"/>
</dbReference>
<dbReference type="InterPro" id="IPR036390">
    <property type="entry name" value="WH_DNA-bd_sf"/>
</dbReference>